<organism evidence="1">
    <name type="scientific">Schistosoma japonicum</name>
    <name type="common">Blood fluke</name>
    <dbReference type="NCBI Taxonomy" id="6182"/>
    <lineage>
        <taxon>Eukaryota</taxon>
        <taxon>Metazoa</taxon>
        <taxon>Spiralia</taxon>
        <taxon>Lophotrochozoa</taxon>
        <taxon>Platyhelminthes</taxon>
        <taxon>Trematoda</taxon>
        <taxon>Digenea</taxon>
        <taxon>Strigeidida</taxon>
        <taxon>Schistosomatoidea</taxon>
        <taxon>Schistosomatidae</taxon>
        <taxon>Schistosoma</taxon>
    </lineage>
</organism>
<reference evidence="1" key="1">
    <citation type="journal article" date="2003" name="Nat. Genet.">
        <title>Evolutionary and biomedical implications of a Schistosoma japonicum complementary DNA resource.</title>
        <authorList>
            <person name="Hu W."/>
            <person name="Yan Q."/>
            <person name="Shen D.K."/>
            <person name="Liu F."/>
            <person name="Zhu Z.D."/>
            <person name="Song H.D."/>
            <person name="Xu X.R."/>
            <person name="Wang Z.J."/>
            <person name="Rong Y.P."/>
            <person name="Zeng L.C."/>
            <person name="Wu J."/>
            <person name="Zhang X."/>
            <person name="Wang J.J."/>
            <person name="Xu X.N."/>
            <person name="Wang S.Y."/>
            <person name="Fu G."/>
            <person name="Zhang X.L."/>
            <person name="Wang Z.Q."/>
            <person name="Brindley P.J."/>
            <person name="McManus D.P."/>
            <person name="Xue C.L."/>
            <person name="Feng Z."/>
            <person name="Chen Z."/>
            <person name="Han Z.G."/>
        </authorList>
    </citation>
    <scope>NUCLEOTIDE SEQUENCE</scope>
</reference>
<proteinExistence type="evidence at transcript level"/>
<sequence length="239" mass="26498">MLHHSVKTANQRHLACVSKFAIVSNRISKWCKPTASQQCRFRDPTTTTWEKRCTNLCVPLLPVCSHHLVQMRPAPDYVKISSNELTYNECSLDVFAKSEKSVIEPNVNVHSAVDVKLTSSIPIISTNLDHNSSCSEVSTLILNKPIKLGDHIKSLHSRLNRSGKGHFDQSVAGNPNLPTLQISPQYLFRRCGGGPSRNCPEPVIAWNPFIRCMHHSTITSVSTNATPHKDVQAAAKCVQ</sequence>
<accession>Q86E12</accession>
<protein>
    <submittedName>
        <fullName evidence="1">Clone ZZZ343 mRNA sequence</fullName>
    </submittedName>
</protein>
<dbReference type="AlphaFoldDB" id="Q86E12"/>
<name>Q86E12_SCHJA</name>
<dbReference type="EMBL" id="AY223409">
    <property type="protein sequence ID" value="AAP06445.1"/>
    <property type="molecule type" value="mRNA"/>
</dbReference>
<evidence type="ECO:0000313" key="1">
    <source>
        <dbReference type="EMBL" id="AAP06445.1"/>
    </source>
</evidence>